<evidence type="ECO:0000313" key="11">
    <source>
        <dbReference type="EMBL" id="ACZ12667.1"/>
    </source>
</evidence>
<feature type="active site" description="Proton acceptor" evidence="7">
    <location>
        <position position="60"/>
    </location>
</feature>
<dbReference type="OrthoDB" id="9789797at2"/>
<comment type="pathway">
    <text evidence="1 9">Bacterial outer membrane biogenesis; LPS core biosynthesis.</text>
</comment>
<dbReference type="InterPro" id="IPR039901">
    <property type="entry name" value="Kdotransferase"/>
</dbReference>
<dbReference type="InterPro" id="IPR038107">
    <property type="entry name" value="Glycos_transf_N_sf"/>
</dbReference>
<dbReference type="InterPro" id="IPR007507">
    <property type="entry name" value="Glycos_transf_N"/>
</dbReference>
<feature type="domain" description="3-deoxy-D-manno-octulosonic-acid transferase N-terminal" evidence="10">
    <location>
        <begin position="42"/>
        <end position="198"/>
    </location>
</feature>
<evidence type="ECO:0000256" key="2">
    <source>
        <dbReference type="ARBA" id="ARBA00012621"/>
    </source>
</evidence>
<evidence type="ECO:0000256" key="9">
    <source>
        <dbReference type="RuleBase" id="RU365103"/>
    </source>
</evidence>
<sequence>MSFFYYFLATLLYILALPLLLYLRLKPKYQHSIPARFFLKYTPPFQGEKGIWFHACSFGEVRSLSPFIHQVRNPEAVRISVITHTGFEEAQKYSHAQVRYLPFEIFLPFWVKNQKTLIVMEAELWPMLFCVAKAKGMKTVLLNARISDRSYASYQRFSWIYRWIFSYVDVVLAQSDVDAKRLVSLGAKEVHVAGNIKTFQDYRPTKVYRKMDARRVVILASTHEGEEELILSRITLQPHDQLIVVPRHPERFEKVDLLLREYVSRKEKSYAKFSEDETLEKDILLCDKMGELINLYAIADVVILGGSFINGIGGHNPLEPAYFGVRLISGEFIFNQKVLFEAVKNAFTCNAENLANVFEHVESYPKSAIAHRGDIRPLLDKLLGNEDGKSV</sequence>
<evidence type="ECO:0000256" key="6">
    <source>
        <dbReference type="ARBA" id="ARBA00049183"/>
    </source>
</evidence>
<keyword evidence="4 9" id="KW-0808">Transferase</keyword>
<dbReference type="PANTHER" id="PTHR42755:SF1">
    <property type="entry name" value="3-DEOXY-D-MANNO-OCTULOSONIC ACID TRANSFERASE, MITOCHONDRIAL-RELATED"/>
    <property type="match status" value="1"/>
</dbReference>
<organism evidence="11 12">
    <name type="scientific">Sulfurospirillum deleyianum (strain ATCC 51133 / DSM 6946 / 5175)</name>
    <dbReference type="NCBI Taxonomy" id="525898"/>
    <lineage>
        <taxon>Bacteria</taxon>
        <taxon>Pseudomonadati</taxon>
        <taxon>Campylobacterota</taxon>
        <taxon>Epsilonproteobacteria</taxon>
        <taxon>Campylobacterales</taxon>
        <taxon>Sulfurospirillaceae</taxon>
        <taxon>Sulfurospirillum</taxon>
    </lineage>
</organism>
<dbReference type="KEGG" id="sdl:Sdel_1652"/>
<dbReference type="EMBL" id="CP001816">
    <property type="protein sequence ID" value="ACZ12667.1"/>
    <property type="molecule type" value="Genomic_DNA"/>
</dbReference>
<keyword evidence="9" id="KW-0812">Transmembrane</keyword>
<dbReference type="GO" id="GO:0009245">
    <property type="term" value="P:lipid A biosynthetic process"/>
    <property type="evidence" value="ECO:0007669"/>
    <property type="project" value="TreeGrafter"/>
</dbReference>
<evidence type="ECO:0000256" key="5">
    <source>
        <dbReference type="ARBA" id="ARBA00031445"/>
    </source>
</evidence>
<feature type="site" description="Transition state stabilizer" evidence="8">
    <location>
        <position position="197"/>
    </location>
</feature>
<dbReference type="GO" id="GO:0005886">
    <property type="term" value="C:plasma membrane"/>
    <property type="evidence" value="ECO:0007669"/>
    <property type="project" value="UniProtKB-SubCell"/>
</dbReference>
<evidence type="ECO:0000256" key="8">
    <source>
        <dbReference type="PIRSR" id="PIRSR639901-2"/>
    </source>
</evidence>
<comment type="similarity">
    <text evidence="9">Belongs to the glycosyltransferase group 1 family.</text>
</comment>
<dbReference type="Gene3D" id="3.40.50.2000">
    <property type="entry name" value="Glycogen Phosphorylase B"/>
    <property type="match status" value="1"/>
</dbReference>
<dbReference type="CAZy" id="GT30">
    <property type="family name" value="Glycosyltransferase Family 30"/>
</dbReference>
<dbReference type="AlphaFoldDB" id="D1B3J7"/>
<proteinExistence type="inferred from homology"/>
<comment type="catalytic activity">
    <reaction evidence="6 9">
        <text>lipid IVA (E. coli) + CMP-3-deoxy-beta-D-manno-octulosonate = alpha-Kdo-(2-&gt;6)-lipid IVA (E. coli) + CMP + H(+)</text>
        <dbReference type="Rhea" id="RHEA:28066"/>
        <dbReference type="ChEBI" id="CHEBI:15378"/>
        <dbReference type="ChEBI" id="CHEBI:58603"/>
        <dbReference type="ChEBI" id="CHEBI:60364"/>
        <dbReference type="ChEBI" id="CHEBI:60377"/>
        <dbReference type="ChEBI" id="CHEBI:85987"/>
        <dbReference type="EC" id="2.4.99.12"/>
    </reaction>
</comment>
<dbReference type="NCBIfam" id="NF004389">
    <property type="entry name" value="PRK05749.1-5"/>
    <property type="match status" value="1"/>
</dbReference>
<dbReference type="STRING" id="525898.Sdel_1652"/>
<keyword evidence="9" id="KW-0448">Lipopolysaccharide biosynthesis</keyword>
<dbReference type="PANTHER" id="PTHR42755">
    <property type="entry name" value="3-DEOXY-MANNO-OCTULOSONATE CYTIDYLYLTRANSFERASE"/>
    <property type="match status" value="1"/>
</dbReference>
<dbReference type="UniPathway" id="UPA00958"/>
<evidence type="ECO:0000256" key="7">
    <source>
        <dbReference type="PIRSR" id="PIRSR639901-1"/>
    </source>
</evidence>
<evidence type="ECO:0000256" key="1">
    <source>
        <dbReference type="ARBA" id="ARBA00004713"/>
    </source>
</evidence>
<dbReference type="GO" id="GO:0009244">
    <property type="term" value="P:lipopolysaccharide core region biosynthetic process"/>
    <property type="evidence" value="ECO:0007669"/>
    <property type="project" value="UniProtKB-UniRule"/>
</dbReference>
<evidence type="ECO:0000256" key="3">
    <source>
        <dbReference type="ARBA" id="ARBA00019077"/>
    </source>
</evidence>
<keyword evidence="9" id="KW-1133">Transmembrane helix</keyword>
<reference evidence="11 12" key="2">
    <citation type="journal article" date="2010" name="Stand. Genomic Sci.">
        <title>Complete genome sequence of Sulfurospirillum deleyianum type strain (5175).</title>
        <authorList>
            <person name="Sikorski J."/>
            <person name="Lapidus A."/>
            <person name="Copeland A."/>
            <person name="Glavina Del Rio T."/>
            <person name="Nolan M."/>
            <person name="Lucas S."/>
            <person name="Chen F."/>
            <person name="Tice H."/>
            <person name="Cheng J.F."/>
            <person name="Saunders E."/>
            <person name="Bruce D."/>
            <person name="Goodwin L."/>
            <person name="Pitluck S."/>
            <person name="Ovchinnikova G."/>
            <person name="Pati A."/>
            <person name="Ivanova N."/>
            <person name="Mavromatis K."/>
            <person name="Chen A."/>
            <person name="Palaniappan K."/>
            <person name="Chain P."/>
            <person name="Land M."/>
            <person name="Hauser L."/>
            <person name="Chang Y.J."/>
            <person name="Jeffries C.D."/>
            <person name="Brettin T."/>
            <person name="Detter J.C."/>
            <person name="Han C."/>
            <person name="Rohde M."/>
            <person name="Lang E."/>
            <person name="Spring S."/>
            <person name="Goker M."/>
            <person name="Bristow J."/>
            <person name="Eisen J.A."/>
            <person name="Markowitz V."/>
            <person name="Hugenholtz P."/>
            <person name="Kyrpides N.C."/>
            <person name="Klenk H.P."/>
        </authorList>
    </citation>
    <scope>NUCLEOTIDE SEQUENCE [LARGE SCALE GENOMIC DNA]</scope>
    <source>
        <strain evidence="12">ATCC 51133 / DSM 6946 / 5175</strain>
    </source>
</reference>
<accession>D1B3J7</accession>
<comment type="subcellular location">
    <subcellularLocation>
        <location evidence="9">Cell membrane</location>
    </subcellularLocation>
</comment>
<protein>
    <recommendedName>
        <fullName evidence="3 9">3-deoxy-D-manno-octulosonic acid transferase</fullName>
        <shortName evidence="9">Kdo transferase</shortName>
        <ecNumber evidence="2 9">2.4.99.12</ecNumber>
    </recommendedName>
    <alternativeName>
        <fullName evidence="5 9">Lipid IV(A) 3-deoxy-D-manno-octulosonic acid transferase</fullName>
    </alternativeName>
</protein>
<dbReference type="eggNOG" id="COG1519">
    <property type="taxonomic scope" value="Bacteria"/>
</dbReference>
<keyword evidence="12" id="KW-1185">Reference proteome</keyword>
<dbReference type="SUPFAM" id="SSF53756">
    <property type="entry name" value="UDP-Glycosyltransferase/glycogen phosphorylase"/>
    <property type="match status" value="1"/>
</dbReference>
<evidence type="ECO:0000256" key="4">
    <source>
        <dbReference type="ARBA" id="ARBA00022679"/>
    </source>
</evidence>
<name>D1B3J7_SULD5</name>
<dbReference type="HOGENOM" id="CLU_036146_2_0_7"/>
<gene>
    <name evidence="11" type="ordered locus">Sdel_1652</name>
</gene>
<keyword evidence="9" id="KW-0472">Membrane</keyword>
<dbReference type="Proteomes" id="UP000002222">
    <property type="component" value="Chromosome"/>
</dbReference>
<feature type="site" description="Transition state stabilizer" evidence="8">
    <location>
        <position position="121"/>
    </location>
</feature>
<reference evidence="12" key="1">
    <citation type="submission" date="2009-11" db="EMBL/GenBank/DDBJ databases">
        <title>The complete genome of Sulfurospirillum deleyianum DSM 6946.</title>
        <authorList>
            <consortium name="US DOE Joint Genome Institute (JGI-PGF)"/>
            <person name="Lucas S."/>
            <person name="Copeland A."/>
            <person name="Lapidus A."/>
            <person name="Glavina del Rio T."/>
            <person name="Dalin E."/>
            <person name="Tice H."/>
            <person name="Bruce D."/>
            <person name="Goodwin L."/>
            <person name="Pitluck S."/>
            <person name="Kyrpides N."/>
            <person name="Mavromatis K."/>
            <person name="Ivanova N."/>
            <person name="Ovchinnikova G."/>
            <person name="Munk A.C."/>
            <person name="Lu M."/>
            <person name="Brettin T."/>
            <person name="Detter J.C."/>
            <person name="Han C."/>
            <person name="Tapia R."/>
            <person name="Larimer F."/>
            <person name="Land M."/>
            <person name="Hauser L."/>
            <person name="Markowitz V."/>
            <person name="Cheng J.F."/>
            <person name="Hugenholtz P."/>
            <person name="Woyke T."/>
            <person name="Wu D."/>
            <person name="Aumann P."/>
            <person name="Schneider S."/>
            <person name="Lang E."/>
            <person name="Spring S."/>
            <person name="Klenk H.P."/>
            <person name="Eisen J.A."/>
        </authorList>
    </citation>
    <scope>NUCLEOTIDE SEQUENCE [LARGE SCALE GENOMIC DNA]</scope>
    <source>
        <strain evidence="12">ATCC 51133 / DSM 6946 / 5175</strain>
    </source>
</reference>
<keyword evidence="9" id="KW-1003">Cell membrane</keyword>
<feature type="transmembrane region" description="Helical" evidence="9">
    <location>
        <begin position="6"/>
        <end position="23"/>
    </location>
</feature>
<dbReference type="EC" id="2.4.99.12" evidence="2 9"/>
<dbReference type="RefSeq" id="WP_012857417.1">
    <property type="nucleotide sequence ID" value="NC_013512.1"/>
</dbReference>
<evidence type="ECO:0000259" key="10">
    <source>
        <dbReference type="Pfam" id="PF04413"/>
    </source>
</evidence>
<comment type="function">
    <text evidence="9">Involved in lipopolysaccharide (LPS) biosynthesis. Catalyzes the transfer of 3-deoxy-D-manno-octulosonate (Kdo) residue(s) from CMP-Kdo to lipid IV(A), the tetraacyldisaccharide-1,4'-bisphosphate precursor of lipid A.</text>
</comment>
<dbReference type="Pfam" id="PF04413">
    <property type="entry name" value="Glycos_transf_N"/>
    <property type="match status" value="1"/>
</dbReference>
<dbReference type="GO" id="GO:0043842">
    <property type="term" value="F:Kdo transferase activity"/>
    <property type="evidence" value="ECO:0007669"/>
    <property type="project" value="UniProtKB-EC"/>
</dbReference>
<dbReference type="Gene3D" id="3.40.50.11720">
    <property type="entry name" value="3-Deoxy-D-manno-octulosonic-acid transferase, N-terminal domain"/>
    <property type="match status" value="1"/>
</dbReference>
<evidence type="ECO:0000313" key="12">
    <source>
        <dbReference type="Proteomes" id="UP000002222"/>
    </source>
</evidence>